<comment type="caution">
    <text evidence="2">The sequence shown here is derived from an EMBL/GenBank/DDBJ whole genome shotgun (WGS) entry which is preliminary data.</text>
</comment>
<feature type="compositionally biased region" description="Low complexity" evidence="1">
    <location>
        <begin position="284"/>
        <end position="293"/>
    </location>
</feature>
<gene>
    <name evidence="2" type="ORF">R3P38DRAFT_2994550</name>
</gene>
<keyword evidence="3" id="KW-1185">Reference proteome</keyword>
<accession>A0AAW0AUT9</accession>
<organism evidence="2 3">
    <name type="scientific">Favolaschia claudopus</name>
    <dbReference type="NCBI Taxonomy" id="2862362"/>
    <lineage>
        <taxon>Eukaryota</taxon>
        <taxon>Fungi</taxon>
        <taxon>Dikarya</taxon>
        <taxon>Basidiomycota</taxon>
        <taxon>Agaricomycotina</taxon>
        <taxon>Agaricomycetes</taxon>
        <taxon>Agaricomycetidae</taxon>
        <taxon>Agaricales</taxon>
        <taxon>Marasmiineae</taxon>
        <taxon>Mycenaceae</taxon>
        <taxon>Favolaschia</taxon>
    </lineage>
</organism>
<reference evidence="2 3" key="1">
    <citation type="journal article" date="2024" name="J Genomics">
        <title>Draft genome sequencing and assembly of Favolaschia claudopus CIRM-BRFM 2984 isolated from oak limbs.</title>
        <authorList>
            <person name="Navarro D."/>
            <person name="Drula E."/>
            <person name="Chaduli D."/>
            <person name="Cazenave R."/>
            <person name="Ahrendt S."/>
            <person name="Wang J."/>
            <person name="Lipzen A."/>
            <person name="Daum C."/>
            <person name="Barry K."/>
            <person name="Grigoriev I.V."/>
            <person name="Favel A."/>
            <person name="Rosso M.N."/>
            <person name="Martin F."/>
        </authorList>
    </citation>
    <scope>NUCLEOTIDE SEQUENCE [LARGE SCALE GENOMIC DNA]</scope>
    <source>
        <strain evidence="2 3">CIRM-BRFM 2984</strain>
    </source>
</reference>
<dbReference type="Proteomes" id="UP001362999">
    <property type="component" value="Unassembled WGS sequence"/>
</dbReference>
<feature type="region of interest" description="Disordered" evidence="1">
    <location>
        <begin position="523"/>
        <end position="573"/>
    </location>
</feature>
<evidence type="ECO:0000313" key="3">
    <source>
        <dbReference type="Proteomes" id="UP001362999"/>
    </source>
</evidence>
<feature type="region of interest" description="Disordered" evidence="1">
    <location>
        <begin position="387"/>
        <end position="407"/>
    </location>
</feature>
<proteinExistence type="predicted"/>
<dbReference type="EMBL" id="JAWWNJ010000051">
    <property type="protein sequence ID" value="KAK7016366.1"/>
    <property type="molecule type" value="Genomic_DNA"/>
</dbReference>
<dbReference type="AlphaFoldDB" id="A0AAW0AUT9"/>
<evidence type="ECO:0000313" key="2">
    <source>
        <dbReference type="EMBL" id="KAK7016366.1"/>
    </source>
</evidence>
<feature type="region of interest" description="Disordered" evidence="1">
    <location>
        <begin position="276"/>
        <end position="297"/>
    </location>
</feature>
<feature type="region of interest" description="Disordered" evidence="1">
    <location>
        <begin position="144"/>
        <end position="167"/>
    </location>
</feature>
<feature type="compositionally biased region" description="Polar residues" evidence="1">
    <location>
        <begin position="782"/>
        <end position="799"/>
    </location>
</feature>
<feature type="region of interest" description="Disordered" evidence="1">
    <location>
        <begin position="781"/>
        <end position="806"/>
    </location>
</feature>
<feature type="compositionally biased region" description="Polar residues" evidence="1">
    <location>
        <begin position="65"/>
        <end position="84"/>
    </location>
</feature>
<feature type="region of interest" description="Disordered" evidence="1">
    <location>
        <begin position="604"/>
        <end position="626"/>
    </location>
</feature>
<protein>
    <submittedName>
        <fullName evidence="2">Uncharacterized protein</fullName>
    </submittedName>
</protein>
<feature type="region of interest" description="Disordered" evidence="1">
    <location>
        <begin position="51"/>
        <end position="84"/>
    </location>
</feature>
<feature type="compositionally biased region" description="Polar residues" evidence="1">
    <location>
        <begin position="523"/>
        <end position="572"/>
    </location>
</feature>
<evidence type="ECO:0000256" key="1">
    <source>
        <dbReference type="SAM" id="MobiDB-lite"/>
    </source>
</evidence>
<name>A0AAW0AUT9_9AGAR</name>
<sequence length="839" mass="89560">MSQGVDDVDTETCVARRTLVVFLRHFWCANCQDYMVALAQGVHEADAAPCPSCDGSAKAQDHENASTISSPLASTSITTSNDRANTTPFSVPNSFVSEIPILPNISVASPPTLNSNAPSNHLSFSESSLFPYFPSLPCPELILKPDAPAESAPSRASNATDANTEEDECVSNDSVTFGYLQDLDFVRKSWGVGLHSRLGSGSDAGGAKVKVTSLKQQAARLSDEEFPDDHQTSECTGGSKTHLLIVAPGSHTLAARYLASFGFPTVDSCVGGEDGSTWDLEDASSTPRSSSASKTMVKEREKSVCGHKGIASIRIFVDPCPAEGVYTALGMGYAPHGPASPRSAVAVPSFVKSMDMAVTEGEFRSPETNAHNQQGLSYIGSQIAASSVMDPSAQETDSGPDQNDLHAEPASYVTHGIVSGLGAVILRALRAGMPMWGRGGDVRLLGGEFVFECRPANDASDISLRCTYAHRMQNPRGHASVSRILAAAGVHVPSPSVWNDRSGRLVRRPGKDKDAQRLVRALSNSGRQRTLSRSFGKSLSRNLNSSSTALDAQSRTSSSAFPRSVSPTTASSAIDDARSHAADVFSGRSTRSVGVFARFQAPQGGRAMTGRSAPERSRRLIQTPSSPGGEIVIAVTQERHDRPYATTRRVIRENEENSGFAGKQNATVKSSDLAEFPSLPSHPQAHATAASRQSLTSVVSSSDSSFVFKEVCAKKPMPETTMLSEHCADYVGYWSDDGDDECSVRDELEGQIHFPHSVSTYGPSFWMDDGEIEHGRWPAQSECCSSAPTHGHSTVQHESNGYDGDGSDAEDAWMRARAQGLARLRARKVVRREGGLDGL</sequence>